<evidence type="ECO:0000256" key="1">
    <source>
        <dbReference type="SAM" id="MobiDB-lite"/>
    </source>
</evidence>
<protein>
    <submittedName>
        <fullName evidence="2">Uncharacterized protein</fullName>
    </submittedName>
</protein>
<dbReference type="Proteomes" id="UP001146505">
    <property type="component" value="Unassembled WGS sequence"/>
</dbReference>
<dbReference type="GeneID" id="301812035"/>
<evidence type="ECO:0000313" key="3">
    <source>
        <dbReference type="Proteomes" id="UP001146505"/>
    </source>
</evidence>
<keyword evidence="3" id="KW-1185">Reference proteome</keyword>
<evidence type="ECO:0000313" key="2">
    <source>
        <dbReference type="EMBL" id="MCZ9304062.1"/>
    </source>
</evidence>
<accession>A0A9X3M4E9</accession>
<gene>
    <name evidence="2" type="ORF">L8U58_00660</name>
</gene>
<sequence length="243" mass="26347">MAAHSQKRWIAPEMLDIARKLKGKNQMRVLGGRNVASLIAAVTCLATASGLAGCAEQSAPQFVVGVPEQSLGNSPMPNRNADAFARYLVRGLKDDHRKVERKLVSADYRVRQLRTGEVTVTFGCTGELLQRLDRNRGLELRREYADREAVKGGEQDESAPKSGTPKSGTPKSDREWEALVYDELRNVLPQDIGITAPGEAMPCQGTVLPQNAVVLYAKEGLSRDIVGKLNSVATGTTMEMLGG</sequence>
<dbReference type="AlphaFoldDB" id="A0A9X3M4E9"/>
<proteinExistence type="predicted"/>
<organism evidence="2 3">
    <name type="scientific">Corynebacterium macclintockiae</name>
    <dbReference type="NCBI Taxonomy" id="2913501"/>
    <lineage>
        <taxon>Bacteria</taxon>
        <taxon>Bacillati</taxon>
        <taxon>Actinomycetota</taxon>
        <taxon>Actinomycetes</taxon>
        <taxon>Mycobacteriales</taxon>
        <taxon>Corynebacteriaceae</taxon>
        <taxon>Corynebacterium</taxon>
    </lineage>
</organism>
<reference evidence="2" key="1">
    <citation type="submission" date="2022-02" db="EMBL/GenBank/DDBJ databases">
        <title>Corynebacterium sp. from urogenital microbiome.</title>
        <authorList>
            <person name="Cappelli E.A."/>
            <person name="Ribeiro T.G."/>
            <person name="Peixe L."/>
        </authorList>
    </citation>
    <scope>NUCLEOTIDE SEQUENCE</scope>
    <source>
        <strain evidence="2">C9Ua_112</strain>
    </source>
</reference>
<name>A0A9X3M4E9_9CORY</name>
<comment type="caution">
    <text evidence="2">The sequence shown here is derived from an EMBL/GenBank/DDBJ whole genome shotgun (WGS) entry which is preliminary data.</text>
</comment>
<dbReference type="EMBL" id="JAKMUV010000001">
    <property type="protein sequence ID" value="MCZ9304062.1"/>
    <property type="molecule type" value="Genomic_DNA"/>
</dbReference>
<feature type="region of interest" description="Disordered" evidence="1">
    <location>
        <begin position="146"/>
        <end position="173"/>
    </location>
</feature>
<dbReference type="RefSeq" id="WP_269954469.1">
    <property type="nucleotide sequence ID" value="NZ_JAKMUV010000001.1"/>
</dbReference>